<evidence type="ECO:0000256" key="2">
    <source>
        <dbReference type="ARBA" id="ARBA00007299"/>
    </source>
</evidence>
<proteinExistence type="inferred from homology"/>
<keyword evidence="4" id="KW-0235">DNA replication</keyword>
<feature type="domain" description="DNA polymerase alpha/delta/epsilon subunit B" evidence="7">
    <location>
        <begin position="73"/>
        <end position="158"/>
    </location>
</feature>
<dbReference type="EMBL" id="JAGFBR010000018">
    <property type="protein sequence ID" value="KAH0451038.1"/>
    <property type="molecule type" value="Genomic_DNA"/>
</dbReference>
<evidence type="ECO:0000313" key="8">
    <source>
        <dbReference type="EMBL" id="KAH0451038.1"/>
    </source>
</evidence>
<evidence type="ECO:0000259" key="7">
    <source>
        <dbReference type="Pfam" id="PF04042"/>
    </source>
</evidence>
<evidence type="ECO:0000256" key="1">
    <source>
        <dbReference type="ARBA" id="ARBA00004123"/>
    </source>
</evidence>
<dbReference type="GO" id="GO:0006270">
    <property type="term" value="P:DNA replication initiation"/>
    <property type="evidence" value="ECO:0007669"/>
    <property type="project" value="TreeGrafter"/>
</dbReference>
<sequence length="208" mass="22539">MEDDQLASDPAPVQQSVLLGEPTQPVDMQEGTSSSAGDCSDASLGSPKTGEQPTRWSDLEVEPSRHEQQPSAQIMFGCCTIDIVKQLSSEELSRNSIDVSGDRIRRLAMHLLNQHSFYPLYPPSISVPLDLSLAPEALEIPCTPDVLLLPSDLAPFIKVLNYESSGEETVSCMCINPGRLAKGIGGGTFVELNYNEDSNNSYASIIRI</sequence>
<keyword evidence="5" id="KW-0539">Nucleus</keyword>
<comment type="subcellular location">
    <subcellularLocation>
        <location evidence="1">Nucleus</location>
    </subcellularLocation>
</comment>
<evidence type="ECO:0000256" key="4">
    <source>
        <dbReference type="ARBA" id="ARBA00022705"/>
    </source>
</evidence>
<dbReference type="PANTHER" id="PTHR23061">
    <property type="entry name" value="DNA POLYMERASE 2 ALPHA 70 KDA SUBUNIT"/>
    <property type="match status" value="1"/>
</dbReference>
<name>A0AAV7G6Q5_DENCH</name>
<comment type="similarity">
    <text evidence="2">Belongs to the DNA polymerase alpha subunit B family.</text>
</comment>
<dbReference type="Gene3D" id="3.60.21.60">
    <property type="match status" value="1"/>
</dbReference>
<comment type="caution">
    <text evidence="8">The sequence shown here is derived from an EMBL/GenBank/DDBJ whole genome shotgun (WGS) entry which is preliminary data.</text>
</comment>
<dbReference type="AlphaFoldDB" id="A0AAV7G6Q5"/>
<dbReference type="GO" id="GO:0005658">
    <property type="term" value="C:alpha DNA polymerase:primase complex"/>
    <property type="evidence" value="ECO:0007669"/>
    <property type="project" value="TreeGrafter"/>
</dbReference>
<protein>
    <recommendedName>
        <fullName evidence="3">DNA polymerase alpha subunit B</fullName>
    </recommendedName>
</protein>
<evidence type="ECO:0000256" key="6">
    <source>
        <dbReference type="SAM" id="MobiDB-lite"/>
    </source>
</evidence>
<dbReference type="InterPro" id="IPR007185">
    <property type="entry name" value="DNA_pol_a/d/e_bsu"/>
</dbReference>
<dbReference type="PANTHER" id="PTHR23061:SF12">
    <property type="entry name" value="DNA POLYMERASE ALPHA SUBUNIT B"/>
    <property type="match status" value="1"/>
</dbReference>
<evidence type="ECO:0000256" key="5">
    <source>
        <dbReference type="ARBA" id="ARBA00023242"/>
    </source>
</evidence>
<accession>A0AAV7G6Q5</accession>
<gene>
    <name evidence="8" type="ORF">IEQ34_021730</name>
</gene>
<keyword evidence="9" id="KW-1185">Reference proteome</keyword>
<dbReference type="Pfam" id="PF04042">
    <property type="entry name" value="DNA_pol_E_B"/>
    <property type="match status" value="1"/>
</dbReference>
<dbReference type="InterPro" id="IPR016722">
    <property type="entry name" value="DNA_pol_alpha_bsu"/>
</dbReference>
<organism evidence="8 9">
    <name type="scientific">Dendrobium chrysotoxum</name>
    <name type="common">Orchid</name>
    <dbReference type="NCBI Taxonomy" id="161865"/>
    <lineage>
        <taxon>Eukaryota</taxon>
        <taxon>Viridiplantae</taxon>
        <taxon>Streptophyta</taxon>
        <taxon>Embryophyta</taxon>
        <taxon>Tracheophyta</taxon>
        <taxon>Spermatophyta</taxon>
        <taxon>Magnoliopsida</taxon>
        <taxon>Liliopsida</taxon>
        <taxon>Asparagales</taxon>
        <taxon>Orchidaceae</taxon>
        <taxon>Epidendroideae</taxon>
        <taxon>Malaxideae</taxon>
        <taxon>Dendrobiinae</taxon>
        <taxon>Dendrobium</taxon>
    </lineage>
</organism>
<evidence type="ECO:0000256" key="3">
    <source>
        <dbReference type="ARBA" id="ARBA00018596"/>
    </source>
</evidence>
<dbReference type="GO" id="GO:0003677">
    <property type="term" value="F:DNA binding"/>
    <property type="evidence" value="ECO:0007669"/>
    <property type="project" value="InterPro"/>
</dbReference>
<reference evidence="8 9" key="1">
    <citation type="journal article" date="2021" name="Hortic Res">
        <title>Chromosome-scale assembly of the Dendrobium chrysotoxum genome enhances the understanding of orchid evolution.</title>
        <authorList>
            <person name="Zhang Y."/>
            <person name="Zhang G.Q."/>
            <person name="Zhang D."/>
            <person name="Liu X.D."/>
            <person name="Xu X.Y."/>
            <person name="Sun W.H."/>
            <person name="Yu X."/>
            <person name="Zhu X."/>
            <person name="Wang Z.W."/>
            <person name="Zhao X."/>
            <person name="Zhong W.Y."/>
            <person name="Chen H."/>
            <person name="Yin W.L."/>
            <person name="Huang T."/>
            <person name="Niu S.C."/>
            <person name="Liu Z.J."/>
        </authorList>
    </citation>
    <scope>NUCLEOTIDE SEQUENCE [LARGE SCALE GENOMIC DNA]</scope>
    <source>
        <strain evidence="8">Lindl</strain>
    </source>
</reference>
<feature type="region of interest" description="Disordered" evidence="6">
    <location>
        <begin position="1"/>
        <end position="70"/>
    </location>
</feature>
<dbReference type="Proteomes" id="UP000775213">
    <property type="component" value="Unassembled WGS sequence"/>
</dbReference>
<evidence type="ECO:0000313" key="9">
    <source>
        <dbReference type="Proteomes" id="UP000775213"/>
    </source>
</evidence>